<feature type="transmembrane region" description="Helical" evidence="7">
    <location>
        <begin position="92"/>
        <end position="118"/>
    </location>
</feature>
<evidence type="ECO:0000256" key="2">
    <source>
        <dbReference type="ARBA" id="ARBA00022448"/>
    </source>
</evidence>
<dbReference type="GO" id="GO:0015293">
    <property type="term" value="F:symporter activity"/>
    <property type="evidence" value="ECO:0007669"/>
    <property type="project" value="UniProtKB-KW"/>
</dbReference>
<dbReference type="InterPro" id="IPR047218">
    <property type="entry name" value="YocR/YhdH-like"/>
</dbReference>
<feature type="transmembrane region" description="Helical" evidence="7">
    <location>
        <begin position="235"/>
        <end position="259"/>
    </location>
</feature>
<reference evidence="8 9" key="1">
    <citation type="submission" date="2016-10" db="EMBL/GenBank/DDBJ databases">
        <authorList>
            <person name="de Groot N.N."/>
        </authorList>
    </citation>
    <scope>NUCLEOTIDE SEQUENCE [LARGE SCALE GENOMIC DNA]</scope>
    <source>
        <strain evidence="8">MBHS1</strain>
    </source>
</reference>
<dbReference type="PANTHER" id="PTHR42948">
    <property type="entry name" value="TRANSPORTER"/>
    <property type="match status" value="1"/>
</dbReference>
<feature type="transmembrane region" description="Helical" evidence="7">
    <location>
        <begin position="40"/>
        <end position="60"/>
    </location>
</feature>
<dbReference type="EMBL" id="FMSV02000502">
    <property type="protein sequence ID" value="SEH06656.1"/>
    <property type="molecule type" value="Genomic_DNA"/>
</dbReference>
<dbReference type="NCBIfam" id="NF037979">
    <property type="entry name" value="Na_transp"/>
    <property type="match status" value="1"/>
</dbReference>
<evidence type="ECO:0000256" key="1">
    <source>
        <dbReference type="ARBA" id="ARBA00004141"/>
    </source>
</evidence>
<keyword evidence="2 6" id="KW-0813">Transport</keyword>
<dbReference type="PANTHER" id="PTHR42948:SF1">
    <property type="entry name" value="TRANSPORTER"/>
    <property type="match status" value="1"/>
</dbReference>
<dbReference type="Pfam" id="PF00209">
    <property type="entry name" value="SNF"/>
    <property type="match status" value="2"/>
</dbReference>
<feature type="transmembrane region" description="Helical" evidence="7">
    <location>
        <begin position="451"/>
        <end position="474"/>
    </location>
</feature>
<dbReference type="Proteomes" id="UP000236724">
    <property type="component" value="Unassembled WGS sequence"/>
</dbReference>
<dbReference type="AlphaFoldDB" id="A0A1H6FBY5"/>
<comment type="subcellular location">
    <subcellularLocation>
        <location evidence="1">Membrane</location>
        <topology evidence="1">Multi-pass membrane protein</topology>
    </subcellularLocation>
</comment>
<dbReference type="InterPro" id="IPR037272">
    <property type="entry name" value="SNS_sf"/>
</dbReference>
<dbReference type="GO" id="GO:0016020">
    <property type="term" value="C:membrane"/>
    <property type="evidence" value="ECO:0007669"/>
    <property type="project" value="UniProtKB-SubCell"/>
</dbReference>
<dbReference type="RefSeq" id="WP_103920408.1">
    <property type="nucleotide sequence ID" value="NZ_FMSV02000502.1"/>
</dbReference>
<evidence type="ECO:0000256" key="7">
    <source>
        <dbReference type="SAM" id="Phobius"/>
    </source>
</evidence>
<feature type="transmembrane region" description="Helical" evidence="7">
    <location>
        <begin position="146"/>
        <end position="167"/>
    </location>
</feature>
<keyword evidence="5 7" id="KW-0472">Membrane</keyword>
<keyword evidence="3 6" id="KW-0812">Transmembrane</keyword>
<feature type="transmembrane region" description="Helical" evidence="7">
    <location>
        <begin position="321"/>
        <end position="349"/>
    </location>
</feature>
<evidence type="ECO:0000313" key="9">
    <source>
        <dbReference type="Proteomes" id="UP000236724"/>
    </source>
</evidence>
<keyword evidence="9" id="KW-1185">Reference proteome</keyword>
<evidence type="ECO:0000256" key="6">
    <source>
        <dbReference type="RuleBase" id="RU003732"/>
    </source>
</evidence>
<feature type="transmembrane region" description="Helical" evidence="7">
    <location>
        <begin position="413"/>
        <end position="430"/>
    </location>
</feature>
<dbReference type="PRINTS" id="PR00176">
    <property type="entry name" value="NANEUSMPORT"/>
</dbReference>
<accession>A0A1H6FBY5</accession>
<feature type="transmembrane region" description="Helical" evidence="7">
    <location>
        <begin position="12"/>
        <end position="34"/>
    </location>
</feature>
<gene>
    <name evidence="8" type="ORF">MBHS_02520</name>
</gene>
<sequence>MQTAAQWSSRWMFILAATGSAVGLGNIWKFPYIAGENGGGAFVLVYLACVFSIGIPVMMAEIMIGRRGQQSPINAMHTLAVEAKQHPIWKGIGWSGVIAGFLILSFYSVIAGWALAYIPKMLSGTFSGITPEGAGQVFNTLTANPWMLLLWHSLFMGMTIFVIAQGVEKGLEKAVSVLMPTLFFLLVALVIYAAVSSGHFMQGVHFLFDTDFQALFYPGCNPEQGVTCEMSWQGVLSAMGLAFFSLSIGMGAIMMYGAYLPKTTPITSTTVTIAIADSLVALLAGLAIFPIVFANGLDPSSGPGLVFVTLPIAFGQMDGGVIFGSLFFILLVFAAWTSAFSLLEPVVAWLVESWQLSRSHAAIGCGFLIWLLGILSILSFNNWSDFHPLAFLGDNVFATKNFFDLFDYITSNIMLPLGGLFIAIFAAWIMSHSARCEEMGGEPADISYHTWLFLIRYVTPLGVLLVFLNAVGLLKFG</sequence>
<feature type="transmembrane region" description="Helical" evidence="7">
    <location>
        <begin position="271"/>
        <end position="293"/>
    </location>
</feature>
<comment type="similarity">
    <text evidence="6">Belongs to the sodium:neurotransmitter symporter (SNF) (TC 2.A.22) family.</text>
</comment>
<evidence type="ECO:0000313" key="8">
    <source>
        <dbReference type="EMBL" id="SEH06656.1"/>
    </source>
</evidence>
<dbReference type="OrthoDB" id="9762833at2"/>
<protein>
    <recommendedName>
        <fullName evidence="6">Transporter</fullName>
    </recommendedName>
</protein>
<dbReference type="PROSITE" id="PS50267">
    <property type="entry name" value="NA_NEUROTRAN_SYMP_3"/>
    <property type="match status" value="1"/>
</dbReference>
<dbReference type="InterPro" id="IPR000175">
    <property type="entry name" value="Na/ntran_symport"/>
</dbReference>
<keyword evidence="6" id="KW-0769">Symport</keyword>
<name>A0A1H6FBY5_9GAMM</name>
<dbReference type="CDD" id="cd10336">
    <property type="entry name" value="SLC6sbd_Tyt1-Like"/>
    <property type="match status" value="1"/>
</dbReference>
<organism evidence="8 9">
    <name type="scientific">Candidatus Venteria ishoeyi</name>
    <dbReference type="NCBI Taxonomy" id="1899563"/>
    <lineage>
        <taxon>Bacteria</taxon>
        <taxon>Pseudomonadati</taxon>
        <taxon>Pseudomonadota</taxon>
        <taxon>Gammaproteobacteria</taxon>
        <taxon>Thiotrichales</taxon>
        <taxon>Thiotrichaceae</taxon>
        <taxon>Venteria</taxon>
    </lineage>
</organism>
<keyword evidence="4 7" id="KW-1133">Transmembrane helix</keyword>
<feature type="transmembrane region" description="Helical" evidence="7">
    <location>
        <begin position="361"/>
        <end position="380"/>
    </location>
</feature>
<dbReference type="SUPFAM" id="SSF161070">
    <property type="entry name" value="SNF-like"/>
    <property type="match status" value="1"/>
</dbReference>
<feature type="transmembrane region" description="Helical" evidence="7">
    <location>
        <begin position="174"/>
        <end position="195"/>
    </location>
</feature>
<proteinExistence type="inferred from homology"/>
<evidence type="ECO:0000256" key="5">
    <source>
        <dbReference type="ARBA" id="ARBA00023136"/>
    </source>
</evidence>
<evidence type="ECO:0000256" key="3">
    <source>
        <dbReference type="ARBA" id="ARBA00022692"/>
    </source>
</evidence>
<dbReference type="PROSITE" id="PS00610">
    <property type="entry name" value="NA_NEUROTRAN_SYMP_1"/>
    <property type="match status" value="1"/>
</dbReference>
<evidence type="ECO:0000256" key="4">
    <source>
        <dbReference type="ARBA" id="ARBA00022989"/>
    </source>
</evidence>